<feature type="region of interest" description="Disordered" evidence="5">
    <location>
        <begin position="32"/>
        <end position="109"/>
    </location>
</feature>
<evidence type="ECO:0000259" key="6">
    <source>
        <dbReference type="PROSITE" id="PS50023"/>
    </source>
</evidence>
<dbReference type="GO" id="GO:0061061">
    <property type="term" value="P:muscle structure development"/>
    <property type="evidence" value="ECO:0007669"/>
    <property type="project" value="TreeGrafter"/>
</dbReference>
<feature type="compositionally biased region" description="Polar residues" evidence="5">
    <location>
        <begin position="64"/>
        <end position="87"/>
    </location>
</feature>
<dbReference type="SUPFAM" id="SSF57716">
    <property type="entry name" value="Glucocorticoid receptor-like (DNA-binding domain)"/>
    <property type="match status" value="3"/>
</dbReference>
<name>H2YS35_CIOSA</name>
<dbReference type="Pfam" id="PF00412">
    <property type="entry name" value="LIM"/>
    <property type="match status" value="3"/>
</dbReference>
<dbReference type="GO" id="GO:0051371">
    <property type="term" value="F:muscle alpha-actinin binding"/>
    <property type="evidence" value="ECO:0007669"/>
    <property type="project" value="TreeGrafter"/>
</dbReference>
<dbReference type="GO" id="GO:0046872">
    <property type="term" value="F:metal ion binding"/>
    <property type="evidence" value="ECO:0007669"/>
    <property type="project" value="UniProtKB-KW"/>
</dbReference>
<dbReference type="GO" id="GO:0003779">
    <property type="term" value="F:actin binding"/>
    <property type="evidence" value="ECO:0007669"/>
    <property type="project" value="TreeGrafter"/>
</dbReference>
<protein>
    <recommendedName>
        <fullName evidence="6">LIM zinc-binding domain-containing protein</fullName>
    </recommendedName>
</protein>
<dbReference type="GO" id="GO:0005912">
    <property type="term" value="C:adherens junction"/>
    <property type="evidence" value="ECO:0007669"/>
    <property type="project" value="TreeGrafter"/>
</dbReference>
<dbReference type="GO" id="GO:0030018">
    <property type="term" value="C:Z disc"/>
    <property type="evidence" value="ECO:0007669"/>
    <property type="project" value="TreeGrafter"/>
</dbReference>
<dbReference type="CDD" id="cd09455">
    <property type="entry name" value="LIM1_Enigma_like_1"/>
    <property type="match status" value="1"/>
</dbReference>
<dbReference type="InterPro" id="IPR050604">
    <property type="entry name" value="PDZ-LIM_domain"/>
</dbReference>
<evidence type="ECO:0000256" key="3">
    <source>
        <dbReference type="ARBA" id="ARBA00023038"/>
    </source>
</evidence>
<reference evidence="7" key="2">
    <citation type="submission" date="2025-08" db="UniProtKB">
        <authorList>
            <consortium name="Ensembl"/>
        </authorList>
    </citation>
    <scope>IDENTIFICATION</scope>
</reference>
<dbReference type="GO" id="GO:0031941">
    <property type="term" value="C:filamentous actin"/>
    <property type="evidence" value="ECO:0007669"/>
    <property type="project" value="TreeGrafter"/>
</dbReference>
<feature type="domain" description="LIM zinc-binding" evidence="6">
    <location>
        <begin position="175"/>
        <end position="234"/>
    </location>
</feature>
<feature type="domain" description="LIM zinc-binding" evidence="6">
    <location>
        <begin position="235"/>
        <end position="295"/>
    </location>
</feature>
<dbReference type="FunFam" id="2.10.110.10:FF:000020">
    <property type="entry name" value="PDZ and LIM domain protein 5"/>
    <property type="match status" value="1"/>
</dbReference>
<dbReference type="FunFam" id="2.10.110.10:FF:000069">
    <property type="entry name" value="Uncharacterized protein, isoform Z"/>
    <property type="match status" value="1"/>
</dbReference>
<dbReference type="PANTHER" id="PTHR24214">
    <property type="entry name" value="PDZ AND LIM DOMAIN PROTEIN ZASP"/>
    <property type="match status" value="1"/>
</dbReference>
<evidence type="ECO:0000256" key="2">
    <source>
        <dbReference type="ARBA" id="ARBA00022833"/>
    </source>
</evidence>
<accession>H2YS35</accession>
<dbReference type="GO" id="GO:0030036">
    <property type="term" value="P:actin cytoskeleton organization"/>
    <property type="evidence" value="ECO:0007669"/>
    <property type="project" value="TreeGrafter"/>
</dbReference>
<sequence>MAINGNNTSQCTHLDAQNLVKSSQNTLTLSIESYADPRSPNDQRSPDAVAPPKGAVPVPKPTTFKITATIPSKPWQPSSTKSPTSGADDSLPPPPPPTVTVPVSKPTSENGPELYCEGCKQQIRGPYLTAQGKNWHPDEFVCASPNCGRPLQNVGFIEEKGQRYCSDCYEKYFAHSCAKCHKKIVGEVMHALNQTWHVTCFVCTSCNQPFRDGVFHLEHDKPYCVADYNKQFGTLCKGCGFAIEAGDHFVEAIKSQWHESCFTCAVCHIDLKNAGFYSVNNKPVCSNHKNARLPA</sequence>
<dbReference type="GO" id="GO:0001725">
    <property type="term" value="C:stress fiber"/>
    <property type="evidence" value="ECO:0007669"/>
    <property type="project" value="TreeGrafter"/>
</dbReference>
<keyword evidence="3 4" id="KW-0440">LIM domain</keyword>
<reference evidence="8" key="1">
    <citation type="submission" date="2003-08" db="EMBL/GenBank/DDBJ databases">
        <authorList>
            <person name="Birren B."/>
            <person name="Nusbaum C."/>
            <person name="Abebe A."/>
            <person name="Abouelleil A."/>
            <person name="Adekoya E."/>
            <person name="Ait-zahra M."/>
            <person name="Allen N."/>
            <person name="Allen T."/>
            <person name="An P."/>
            <person name="Anderson M."/>
            <person name="Anderson S."/>
            <person name="Arachchi H."/>
            <person name="Armbruster J."/>
            <person name="Bachantsang P."/>
            <person name="Baldwin J."/>
            <person name="Barry A."/>
            <person name="Bayul T."/>
            <person name="Blitshsteyn B."/>
            <person name="Bloom T."/>
            <person name="Blye J."/>
            <person name="Boguslavskiy L."/>
            <person name="Borowsky M."/>
            <person name="Boukhgalter B."/>
            <person name="Brunache A."/>
            <person name="Butler J."/>
            <person name="Calixte N."/>
            <person name="Calvo S."/>
            <person name="Camarata J."/>
            <person name="Campo K."/>
            <person name="Chang J."/>
            <person name="Cheshatsang Y."/>
            <person name="Citroen M."/>
            <person name="Collymore A."/>
            <person name="Considine T."/>
            <person name="Cook A."/>
            <person name="Cooke P."/>
            <person name="Corum B."/>
            <person name="Cuomo C."/>
            <person name="David R."/>
            <person name="Dawoe T."/>
            <person name="Degray S."/>
            <person name="Dodge S."/>
            <person name="Dooley K."/>
            <person name="Dorje P."/>
            <person name="Dorjee K."/>
            <person name="Dorris L."/>
            <person name="Duffey N."/>
            <person name="Dupes A."/>
            <person name="Elkins T."/>
            <person name="Engels R."/>
            <person name="Erickson J."/>
            <person name="Farina A."/>
            <person name="Faro S."/>
            <person name="Ferreira P."/>
            <person name="Fischer H."/>
            <person name="Fitzgerald M."/>
            <person name="Foley K."/>
            <person name="Gage D."/>
            <person name="Galagan J."/>
            <person name="Gearin G."/>
            <person name="Gnerre S."/>
            <person name="Gnirke A."/>
            <person name="Goyette A."/>
            <person name="Graham J."/>
            <person name="Grandbois E."/>
            <person name="Gyaltsen K."/>
            <person name="Hafez N."/>
            <person name="Hagopian D."/>
            <person name="Hagos B."/>
            <person name="Hall J."/>
            <person name="Hatcher B."/>
            <person name="Heller A."/>
            <person name="Higgins H."/>
            <person name="Honan T."/>
            <person name="Horn A."/>
            <person name="Houde N."/>
            <person name="Hughes L."/>
            <person name="Hulme W."/>
            <person name="Husby E."/>
            <person name="Iliev I."/>
            <person name="Jaffe D."/>
            <person name="Jones C."/>
            <person name="Kamal M."/>
            <person name="Kamat A."/>
            <person name="Kamvysselis M."/>
            <person name="Karlsson E."/>
            <person name="Kells C."/>
            <person name="Kieu A."/>
            <person name="Kisner P."/>
            <person name="Kodira C."/>
            <person name="Kulbokas E."/>
            <person name="Labutti K."/>
            <person name="Lama D."/>
            <person name="Landers T."/>
            <person name="Leger J."/>
            <person name="Levine S."/>
            <person name="Lewis D."/>
            <person name="Lewis T."/>
            <person name="Lindblad-toh K."/>
            <person name="Liu X."/>
            <person name="Lokyitsang T."/>
            <person name="Lokyitsang Y."/>
            <person name="Lucien O."/>
            <person name="Lui A."/>
            <person name="Ma L.J."/>
            <person name="Mabbitt R."/>
            <person name="Macdonald J."/>
            <person name="Maclean C."/>
            <person name="Major J."/>
            <person name="Manning J."/>
            <person name="Marabella R."/>
            <person name="Maru K."/>
            <person name="Matthews C."/>
            <person name="Mauceli E."/>
            <person name="Mccarthy M."/>
            <person name="Mcdonough S."/>
            <person name="Mcghee T."/>
            <person name="Meldrim J."/>
            <person name="Meneus L."/>
            <person name="Mesirov J."/>
            <person name="Mihalev A."/>
            <person name="Mihova T."/>
            <person name="Mikkelsen T."/>
            <person name="Mlenga V."/>
            <person name="Moru K."/>
            <person name="Mozes J."/>
            <person name="Mulrain L."/>
            <person name="Munson G."/>
            <person name="Naylor J."/>
            <person name="Newes C."/>
            <person name="Nguyen C."/>
            <person name="Nguyen N."/>
            <person name="Nguyen T."/>
            <person name="Nicol R."/>
            <person name="Nielsen C."/>
            <person name="Nizzari M."/>
            <person name="Norbu C."/>
            <person name="Norbu N."/>
            <person name="O'donnell P."/>
            <person name="Okoawo O."/>
            <person name="O'leary S."/>
            <person name="Omotosho B."/>
            <person name="O'neill K."/>
            <person name="Osman S."/>
            <person name="Parker S."/>
            <person name="Perrin D."/>
            <person name="Phunkhang P."/>
            <person name="Piqani B."/>
            <person name="Purcell S."/>
            <person name="Rachupka T."/>
            <person name="Ramasamy U."/>
            <person name="Rameau R."/>
            <person name="Ray V."/>
            <person name="Raymond C."/>
            <person name="Retta R."/>
            <person name="Richardson S."/>
            <person name="Rise C."/>
            <person name="Rodriguez J."/>
            <person name="Rogers J."/>
            <person name="Rogov P."/>
            <person name="Rutman M."/>
            <person name="Schupbach R."/>
            <person name="Seaman C."/>
            <person name="Settipalli S."/>
            <person name="Sharpe T."/>
            <person name="Sheridan J."/>
            <person name="Sherpa N."/>
            <person name="Shi J."/>
            <person name="Smirnov S."/>
            <person name="Smith C."/>
            <person name="Sougnez C."/>
            <person name="Spencer B."/>
            <person name="Stalker J."/>
            <person name="Stange-thomann N."/>
            <person name="Stavropoulos S."/>
            <person name="Stetson K."/>
            <person name="Stone C."/>
            <person name="Stone S."/>
            <person name="Stubbs M."/>
            <person name="Talamas J."/>
            <person name="Tchuinga P."/>
            <person name="Tenzing P."/>
            <person name="Tesfaye S."/>
            <person name="Theodore J."/>
            <person name="Thoulutsang Y."/>
            <person name="Topham K."/>
            <person name="Towey S."/>
            <person name="Tsamla T."/>
            <person name="Tsomo N."/>
            <person name="Vallee D."/>
            <person name="Vassiliev H."/>
            <person name="Venkataraman V."/>
            <person name="Vinson J."/>
            <person name="Vo A."/>
            <person name="Wade C."/>
            <person name="Wang S."/>
            <person name="Wangchuk T."/>
            <person name="Wangdi T."/>
            <person name="Whittaker C."/>
            <person name="Wilkinson J."/>
            <person name="Wu Y."/>
            <person name="Wyman D."/>
            <person name="Yadav S."/>
            <person name="Yang S."/>
            <person name="Yang X."/>
            <person name="Yeager S."/>
            <person name="Yee E."/>
            <person name="Young G."/>
            <person name="Zainoun J."/>
            <person name="Zembeck L."/>
            <person name="Zimmer A."/>
            <person name="Zody M."/>
            <person name="Lander E."/>
        </authorList>
    </citation>
    <scope>NUCLEOTIDE SEQUENCE [LARGE SCALE GENOMIC DNA]</scope>
</reference>
<dbReference type="Gene3D" id="2.30.42.10">
    <property type="match status" value="1"/>
</dbReference>
<dbReference type="Ensembl" id="ENSCSAVT00000008253.1">
    <property type="protein sequence ID" value="ENSCSAVP00000008145.1"/>
    <property type="gene ID" value="ENSCSAVG00000004846.1"/>
</dbReference>
<dbReference type="PROSITE" id="PS50023">
    <property type="entry name" value="LIM_DOMAIN_2"/>
    <property type="match status" value="3"/>
</dbReference>
<evidence type="ECO:0000256" key="5">
    <source>
        <dbReference type="SAM" id="MobiDB-lite"/>
    </source>
</evidence>
<dbReference type="PROSITE" id="PS00478">
    <property type="entry name" value="LIM_DOMAIN_1"/>
    <property type="match status" value="2"/>
</dbReference>
<dbReference type="Gene3D" id="2.10.110.10">
    <property type="entry name" value="Cysteine Rich Protein"/>
    <property type="match status" value="3"/>
</dbReference>
<dbReference type="InterPro" id="IPR036034">
    <property type="entry name" value="PDZ_sf"/>
</dbReference>
<dbReference type="InterPro" id="IPR001781">
    <property type="entry name" value="Znf_LIM"/>
</dbReference>
<keyword evidence="2 4" id="KW-0862">Zinc</keyword>
<feature type="compositionally biased region" description="Low complexity" evidence="5">
    <location>
        <begin position="46"/>
        <end position="57"/>
    </location>
</feature>
<proteinExistence type="predicted"/>
<dbReference type="PANTHER" id="PTHR24214:SF38">
    <property type="entry name" value="PDZ AND LIM DOMAIN PROTEIN ZASP-RELATED"/>
    <property type="match status" value="1"/>
</dbReference>
<evidence type="ECO:0000313" key="8">
    <source>
        <dbReference type="Proteomes" id="UP000007875"/>
    </source>
</evidence>
<feature type="domain" description="LIM zinc-binding" evidence="6">
    <location>
        <begin position="114"/>
        <end position="174"/>
    </location>
</feature>
<keyword evidence="8" id="KW-1185">Reference proteome</keyword>
<dbReference type="AlphaFoldDB" id="H2YS35"/>
<evidence type="ECO:0000256" key="4">
    <source>
        <dbReference type="PROSITE-ProRule" id="PRU00125"/>
    </source>
</evidence>
<dbReference type="HOGENOM" id="CLU_943210_0_0_1"/>
<dbReference type="GeneTree" id="ENSGT00940000154877"/>
<evidence type="ECO:0000256" key="1">
    <source>
        <dbReference type="ARBA" id="ARBA00022723"/>
    </source>
</evidence>
<organism evidence="7 8">
    <name type="scientific">Ciona savignyi</name>
    <name type="common">Pacific transparent sea squirt</name>
    <dbReference type="NCBI Taxonomy" id="51511"/>
    <lineage>
        <taxon>Eukaryota</taxon>
        <taxon>Metazoa</taxon>
        <taxon>Chordata</taxon>
        <taxon>Tunicata</taxon>
        <taxon>Ascidiacea</taxon>
        <taxon>Phlebobranchia</taxon>
        <taxon>Cionidae</taxon>
        <taxon>Ciona</taxon>
    </lineage>
</organism>
<keyword evidence="1 4" id="KW-0479">Metal-binding</keyword>
<dbReference type="Proteomes" id="UP000007875">
    <property type="component" value="Unassembled WGS sequence"/>
</dbReference>
<evidence type="ECO:0000313" key="7">
    <source>
        <dbReference type="Ensembl" id="ENSCSAVP00000008145.1"/>
    </source>
</evidence>
<dbReference type="SMART" id="SM00132">
    <property type="entry name" value="LIM"/>
    <property type="match status" value="3"/>
</dbReference>
<reference evidence="7" key="3">
    <citation type="submission" date="2025-09" db="UniProtKB">
        <authorList>
            <consortium name="Ensembl"/>
        </authorList>
    </citation>
    <scope>IDENTIFICATION</scope>
</reference>